<dbReference type="STRING" id="1137799.GZ78_09645"/>
<organism evidence="1 2">
    <name type="scientific">Endozoicomonas numazuensis</name>
    <dbReference type="NCBI Taxonomy" id="1137799"/>
    <lineage>
        <taxon>Bacteria</taxon>
        <taxon>Pseudomonadati</taxon>
        <taxon>Pseudomonadota</taxon>
        <taxon>Gammaproteobacteria</taxon>
        <taxon>Oceanospirillales</taxon>
        <taxon>Endozoicomonadaceae</taxon>
        <taxon>Endozoicomonas</taxon>
    </lineage>
</organism>
<sequence>MNSVHPESVEGWWLWASTGSARTGGGQIRKLFTDYSLGITFLASHYVKQQATLDVAQSLQRTDVFCPRTFLALSNSKFNLLTFSQSLETVANDLTEMGKLSFSVKIRSQQLQVAACCPTHPQPNVEQNITV</sequence>
<evidence type="ECO:0000313" key="1">
    <source>
        <dbReference type="EMBL" id="KEQ17893.1"/>
    </source>
</evidence>
<dbReference type="EMBL" id="JOKH01000002">
    <property type="protein sequence ID" value="KEQ17893.1"/>
    <property type="molecule type" value="Genomic_DNA"/>
</dbReference>
<comment type="caution">
    <text evidence="1">The sequence shown here is derived from an EMBL/GenBank/DDBJ whole genome shotgun (WGS) entry which is preliminary data.</text>
</comment>
<reference evidence="1 2" key="1">
    <citation type="submission" date="2014-06" db="EMBL/GenBank/DDBJ databases">
        <title>Whole Genome Sequences of Three Symbiotic Endozoicomonas Bacteria.</title>
        <authorList>
            <person name="Neave M.J."/>
            <person name="Apprill A."/>
            <person name="Voolstra C.R."/>
        </authorList>
    </citation>
    <scope>NUCLEOTIDE SEQUENCE [LARGE SCALE GENOMIC DNA]</scope>
    <source>
        <strain evidence="1 2">DSM 25634</strain>
    </source>
</reference>
<proteinExistence type="predicted"/>
<protein>
    <submittedName>
        <fullName evidence="1">Uncharacterized protein</fullName>
    </submittedName>
</protein>
<accession>A0A081NHH0</accession>
<dbReference type="AlphaFoldDB" id="A0A081NHH0"/>
<gene>
    <name evidence="1" type="ORF">GZ78_09645</name>
</gene>
<dbReference type="Proteomes" id="UP000028073">
    <property type="component" value="Unassembled WGS sequence"/>
</dbReference>
<name>A0A081NHH0_9GAMM</name>
<evidence type="ECO:0000313" key="2">
    <source>
        <dbReference type="Proteomes" id="UP000028073"/>
    </source>
</evidence>
<keyword evidence="2" id="KW-1185">Reference proteome</keyword>